<organism evidence="1 2">
    <name type="scientific">Chlorovirus heliozoae</name>
    <dbReference type="NCBI Taxonomy" id="322019"/>
    <lineage>
        <taxon>Viruses</taxon>
        <taxon>Varidnaviria</taxon>
        <taxon>Bamfordvirae</taxon>
        <taxon>Nucleocytoviricota</taxon>
        <taxon>Megaviricetes</taxon>
        <taxon>Algavirales</taxon>
        <taxon>Phycodnaviridae</taxon>
        <taxon>Chlorovirus</taxon>
    </lineage>
</organism>
<dbReference type="RefSeq" id="YP_001427339.1">
    <property type="nucleotide sequence ID" value="NC_008724.1"/>
</dbReference>
<keyword evidence="2" id="KW-1185">Reference proteome</keyword>
<protein>
    <submittedName>
        <fullName evidence="1">Uncharacterized protein z858R</fullName>
    </submittedName>
</protein>
<dbReference type="KEGG" id="vg:5470355"/>
<accession>A7KAB8</accession>
<evidence type="ECO:0000313" key="1">
    <source>
        <dbReference type="EMBL" id="ABT16992.1"/>
    </source>
</evidence>
<dbReference type="EMBL" id="EF101928">
    <property type="protein sequence ID" value="ABT16992.1"/>
    <property type="molecule type" value="Genomic_DNA"/>
</dbReference>
<gene>
    <name evidence="1" type="primary">z858R</name>
    <name evidence="1" type="ORF">ATCV1_z858R</name>
</gene>
<evidence type="ECO:0000313" key="2">
    <source>
        <dbReference type="Proteomes" id="UP000202420"/>
    </source>
</evidence>
<dbReference type="Proteomes" id="UP000202420">
    <property type="component" value="Segment"/>
</dbReference>
<name>A7KAB8_9PHYC</name>
<proteinExistence type="predicted"/>
<reference evidence="1 2" key="1">
    <citation type="submission" date="2006-09" db="EMBL/GenBank/DDBJ databases">
        <title>Sequence and annotation of the 288-kb ATCV-1 virus that infects an endosymbiotic Chlorella strain of the heliozoon Acanthocystis turfacea.</title>
        <authorList>
            <person name="Fitzgerald L.A."/>
            <person name="Graves M.V."/>
            <person name="Li X."/>
            <person name="Pfitzner A.J.P."/>
            <person name="Hartigan J."/>
            <person name="Van Etten J.L."/>
        </authorList>
    </citation>
    <scope>NUCLEOTIDE SEQUENCE [LARGE SCALE GENOMIC DNA]</scope>
    <source>
        <strain evidence="1 2">ATCV-1</strain>
    </source>
</reference>
<sequence>MTAPLRFLSRSSPAGIPPISTPTSLRTPSTACTPTGSYMASLSRFRTHNPMEKNQKKKYIMLYYERVLEEYNPRGSEDDRRTVLTKLSAVYGVAHLETQLMILYRYLCHKKVSFTVLADAKWLLDQ</sequence>
<dbReference type="GeneID" id="5470355"/>